<gene>
    <name evidence="3" type="ORF">ACG04R_15635</name>
</gene>
<reference evidence="3 4" key="1">
    <citation type="submission" date="2024-08" db="EMBL/GenBank/DDBJ databases">
        <authorList>
            <person name="Lu H."/>
        </authorList>
    </citation>
    <scope>NUCLEOTIDE SEQUENCE [LARGE SCALE GENOMIC DNA]</scope>
    <source>
        <strain evidence="3 4">BYS78W</strain>
    </source>
</reference>
<dbReference type="PANTHER" id="PTHR34220:SF7">
    <property type="entry name" value="SENSOR HISTIDINE KINASE YPDA"/>
    <property type="match status" value="1"/>
</dbReference>
<dbReference type="Gene3D" id="3.30.565.10">
    <property type="entry name" value="Histidine kinase-like ATPase, C-terminal domain"/>
    <property type="match status" value="1"/>
</dbReference>
<keyword evidence="3" id="KW-0808">Transferase</keyword>
<evidence type="ECO:0000313" key="4">
    <source>
        <dbReference type="Proteomes" id="UP001606134"/>
    </source>
</evidence>
<dbReference type="Pfam" id="PF06580">
    <property type="entry name" value="His_kinase"/>
    <property type="match status" value="1"/>
</dbReference>
<dbReference type="InterPro" id="IPR050640">
    <property type="entry name" value="Bact_2-comp_sensor_kinase"/>
</dbReference>
<protein>
    <submittedName>
        <fullName evidence="3">Sensor histidine kinase</fullName>
        <ecNumber evidence="3">2.7.13.3</ecNumber>
    </submittedName>
</protein>
<dbReference type="SUPFAM" id="SSF55874">
    <property type="entry name" value="ATPase domain of HSP90 chaperone/DNA topoisomerase II/histidine kinase"/>
    <property type="match status" value="1"/>
</dbReference>
<dbReference type="InterPro" id="IPR010559">
    <property type="entry name" value="Sig_transdc_His_kin_internal"/>
</dbReference>
<dbReference type="InterPro" id="IPR036890">
    <property type="entry name" value="HATPase_C_sf"/>
</dbReference>
<keyword evidence="4" id="KW-1185">Reference proteome</keyword>
<evidence type="ECO:0000313" key="3">
    <source>
        <dbReference type="EMBL" id="MFG6488116.1"/>
    </source>
</evidence>
<dbReference type="GO" id="GO:0004673">
    <property type="term" value="F:protein histidine kinase activity"/>
    <property type="evidence" value="ECO:0007669"/>
    <property type="project" value="UniProtKB-EC"/>
</dbReference>
<feature type="transmembrane region" description="Helical" evidence="1">
    <location>
        <begin position="117"/>
        <end position="140"/>
    </location>
</feature>
<feature type="transmembrane region" description="Helical" evidence="1">
    <location>
        <begin position="152"/>
        <end position="173"/>
    </location>
</feature>
<feature type="domain" description="Signal transduction histidine kinase internal region" evidence="2">
    <location>
        <begin position="239"/>
        <end position="317"/>
    </location>
</feature>
<dbReference type="PANTHER" id="PTHR34220">
    <property type="entry name" value="SENSOR HISTIDINE KINASE YPDA"/>
    <property type="match status" value="1"/>
</dbReference>
<dbReference type="RefSeq" id="WP_394412330.1">
    <property type="nucleotide sequence ID" value="NZ_JBIGIC010000007.1"/>
</dbReference>
<keyword evidence="1" id="KW-0472">Membrane</keyword>
<feature type="transmembrane region" description="Helical" evidence="1">
    <location>
        <begin position="193"/>
        <end position="212"/>
    </location>
</feature>
<keyword evidence="3" id="KW-0418">Kinase</keyword>
<evidence type="ECO:0000256" key="1">
    <source>
        <dbReference type="SAM" id="Phobius"/>
    </source>
</evidence>
<accession>A0ABW7HEJ3</accession>
<dbReference type="EMBL" id="JBIGIC010000007">
    <property type="protein sequence ID" value="MFG6488116.1"/>
    <property type="molecule type" value="Genomic_DNA"/>
</dbReference>
<comment type="caution">
    <text evidence="3">The sequence shown here is derived from an EMBL/GenBank/DDBJ whole genome shotgun (WGS) entry which is preliminary data.</text>
</comment>
<proteinExistence type="predicted"/>
<organism evidence="3 4">
    <name type="scientific">Pelomonas candidula</name>
    <dbReference type="NCBI Taxonomy" id="3299025"/>
    <lineage>
        <taxon>Bacteria</taxon>
        <taxon>Pseudomonadati</taxon>
        <taxon>Pseudomonadota</taxon>
        <taxon>Betaproteobacteria</taxon>
        <taxon>Burkholderiales</taxon>
        <taxon>Sphaerotilaceae</taxon>
        <taxon>Roseateles</taxon>
    </lineage>
</organism>
<sequence length="430" mass="47584">MHALSCCGARLVQRWWRFVRVLRRFAAPTRADRPRASRVPAMHSANPLAHGNRFQRAYYRWALPYYERYGQQDPALRERVELIDIHLYSRRGLGAWVGWLLGLAGTVAWVLGKGATWGAALGTGMLVWVLLSIGLLIIWLNPKRRPGRNGFSIVRFVLILAVMVLAVVCGRGLHDGQLDGDRMLAALRASTHTLLPMAAGLALLMAGVARVGRAAYEQQLSRLQLVAERDAAARTAAEADLRLLQAQIHPHFVFNTLATLQHWVDRRDERAGPLLRELTGFLRRSTEMLGRPTVPLADEALAVRHYLAILATRLDGRVQGDVDIAPGLAAEPVPPGLLLTLVENAVEHGLEPKIGGGRLTLAGGREPDGRWWLRVDDDGLGLADGAEDDVGLANLRQRLRHHFGERARFTLQRRAEGGARAEILIHPETT</sequence>
<evidence type="ECO:0000259" key="2">
    <source>
        <dbReference type="Pfam" id="PF06580"/>
    </source>
</evidence>
<keyword evidence="1" id="KW-1133">Transmembrane helix</keyword>
<feature type="transmembrane region" description="Helical" evidence="1">
    <location>
        <begin position="93"/>
        <end position="111"/>
    </location>
</feature>
<dbReference type="EC" id="2.7.13.3" evidence="3"/>
<name>A0ABW7HEJ3_9BURK</name>
<dbReference type="Proteomes" id="UP001606134">
    <property type="component" value="Unassembled WGS sequence"/>
</dbReference>
<keyword evidence="1" id="KW-0812">Transmembrane</keyword>